<evidence type="ECO:0000313" key="1">
    <source>
        <dbReference type="EMBL" id="TDC06292.1"/>
    </source>
</evidence>
<sequence length="59" mass="6258">MRGATMAGRAVSLVDGRTLEPAPAAFEAGAGRVLRDADTVLLFGWPVFGPFTVHFRANL</sequence>
<accession>A0A4R4NHH4</accession>
<dbReference type="RefSeq" id="WP_132333505.1">
    <property type="nucleotide sequence ID" value="NZ_SMJZ01000056.1"/>
</dbReference>
<reference evidence="1 2" key="1">
    <citation type="submission" date="2019-02" db="EMBL/GenBank/DDBJ databases">
        <title>Draft genome sequences of novel Actinobacteria.</title>
        <authorList>
            <person name="Sahin N."/>
            <person name="Ay H."/>
            <person name="Saygin H."/>
        </authorList>
    </citation>
    <scope>NUCLEOTIDE SEQUENCE [LARGE SCALE GENOMIC DNA]</scope>
    <source>
        <strain evidence="1 2">KC201</strain>
    </source>
</reference>
<keyword evidence="2" id="KW-1185">Reference proteome</keyword>
<dbReference type="EMBL" id="SMJZ01000056">
    <property type="protein sequence ID" value="TDC06292.1"/>
    <property type="molecule type" value="Genomic_DNA"/>
</dbReference>
<comment type="caution">
    <text evidence="1">The sequence shown here is derived from an EMBL/GenBank/DDBJ whole genome shotgun (WGS) entry which is preliminary data.</text>
</comment>
<proteinExistence type="predicted"/>
<protein>
    <submittedName>
        <fullName evidence="1">Uncharacterized protein</fullName>
    </submittedName>
</protein>
<evidence type="ECO:0000313" key="2">
    <source>
        <dbReference type="Proteomes" id="UP000295157"/>
    </source>
</evidence>
<organism evidence="1 2">
    <name type="scientific">Nonomuraea longispora</name>
    <dbReference type="NCBI Taxonomy" id="1848320"/>
    <lineage>
        <taxon>Bacteria</taxon>
        <taxon>Bacillati</taxon>
        <taxon>Actinomycetota</taxon>
        <taxon>Actinomycetes</taxon>
        <taxon>Streptosporangiales</taxon>
        <taxon>Streptosporangiaceae</taxon>
        <taxon>Nonomuraea</taxon>
    </lineage>
</organism>
<name>A0A4R4NHH4_9ACTN</name>
<dbReference type="AlphaFoldDB" id="A0A4R4NHH4"/>
<gene>
    <name evidence="1" type="ORF">E1267_16775</name>
</gene>
<dbReference type="Proteomes" id="UP000295157">
    <property type="component" value="Unassembled WGS sequence"/>
</dbReference>